<protein>
    <recommendedName>
        <fullName evidence="4">Myosin heavy chain</fullName>
    </recommendedName>
</protein>
<dbReference type="Proteomes" id="UP000010367">
    <property type="component" value="Chromosome"/>
</dbReference>
<proteinExistence type="predicted"/>
<keyword evidence="3" id="KW-1185">Reference proteome</keyword>
<evidence type="ECO:0000313" key="3">
    <source>
        <dbReference type="Proteomes" id="UP000010367"/>
    </source>
</evidence>
<dbReference type="AlphaFoldDB" id="K9TJ89"/>
<organism evidence="2 3">
    <name type="scientific">Oscillatoria acuminata PCC 6304</name>
    <dbReference type="NCBI Taxonomy" id="56110"/>
    <lineage>
        <taxon>Bacteria</taxon>
        <taxon>Bacillati</taxon>
        <taxon>Cyanobacteriota</taxon>
        <taxon>Cyanophyceae</taxon>
        <taxon>Oscillatoriophycideae</taxon>
        <taxon>Oscillatoriales</taxon>
        <taxon>Oscillatoriaceae</taxon>
        <taxon>Oscillatoria</taxon>
    </lineage>
</organism>
<feature type="coiled-coil region" evidence="1">
    <location>
        <begin position="74"/>
        <end position="108"/>
    </location>
</feature>
<dbReference type="InParanoid" id="K9TJ89"/>
<evidence type="ECO:0000313" key="2">
    <source>
        <dbReference type="EMBL" id="AFY82902.1"/>
    </source>
</evidence>
<feature type="coiled-coil region" evidence="1">
    <location>
        <begin position="286"/>
        <end position="320"/>
    </location>
</feature>
<dbReference type="KEGG" id="oac:Oscil6304_3330"/>
<dbReference type="eggNOG" id="COG4372">
    <property type="taxonomic scope" value="Bacteria"/>
</dbReference>
<dbReference type="EMBL" id="CP003607">
    <property type="protein sequence ID" value="AFY82902.1"/>
    <property type="molecule type" value="Genomic_DNA"/>
</dbReference>
<evidence type="ECO:0008006" key="4">
    <source>
        <dbReference type="Google" id="ProtNLM"/>
    </source>
</evidence>
<evidence type="ECO:0000256" key="1">
    <source>
        <dbReference type="SAM" id="Coils"/>
    </source>
</evidence>
<accession>K9TJ89</accession>
<dbReference type="HOGENOM" id="CLU_063207_0_0_3"/>
<name>K9TJ89_9CYAN</name>
<gene>
    <name evidence="2" type="ORF">Oscil6304_3330</name>
</gene>
<feature type="coiled-coil region" evidence="1">
    <location>
        <begin position="185"/>
        <end position="244"/>
    </location>
</feature>
<reference evidence="2 3" key="1">
    <citation type="submission" date="2012-06" db="EMBL/GenBank/DDBJ databases">
        <title>Finished chromosome of genome of Oscillatoria acuminata PCC 6304.</title>
        <authorList>
            <consortium name="US DOE Joint Genome Institute"/>
            <person name="Gugger M."/>
            <person name="Coursin T."/>
            <person name="Rippka R."/>
            <person name="Tandeau De Marsac N."/>
            <person name="Huntemann M."/>
            <person name="Wei C.-L."/>
            <person name="Han J."/>
            <person name="Detter J.C."/>
            <person name="Han C."/>
            <person name="Tapia R."/>
            <person name="Davenport K."/>
            <person name="Daligault H."/>
            <person name="Erkkila T."/>
            <person name="Gu W."/>
            <person name="Munk A.C.C."/>
            <person name="Teshima H."/>
            <person name="Xu Y."/>
            <person name="Chain P."/>
            <person name="Chen A."/>
            <person name="Krypides N."/>
            <person name="Mavromatis K."/>
            <person name="Markowitz V."/>
            <person name="Szeto E."/>
            <person name="Ivanova N."/>
            <person name="Mikhailova N."/>
            <person name="Ovchinnikova G."/>
            <person name="Pagani I."/>
            <person name="Pati A."/>
            <person name="Goodwin L."/>
            <person name="Peters L."/>
            <person name="Pitluck S."/>
            <person name="Woyke T."/>
            <person name="Kerfeld C."/>
        </authorList>
    </citation>
    <scope>NUCLEOTIDE SEQUENCE [LARGE SCALE GENOMIC DNA]</scope>
    <source>
        <strain evidence="2 3">PCC 6304</strain>
    </source>
</reference>
<keyword evidence="1" id="KW-0175">Coiled coil</keyword>
<sequence length="333" mass="38543">MMSQTPVKDSKAQILAQFQQLLASRQETASKVATKEEEAEKEKNKELLTVASTYTIDTIVKGLADLQLDFGSIVTQLAEKLSTETAKLEELKRAIVIQTDRLEELRQIRVVADALHILTQEHQEKLTLLDNQAALQQEAIETDQAQKRKAWQKEQQEFDSLVQEQDEAVAKEREQEAADYDYERLRIQELETDEYEERKRQQERELKEIAREKQKNWTEREKYLTEHQAEFTANQKKIEGFEEELKQAYTKAKEEAIAEVKRDAKVKSDLFEKEWEGTKQGYDLTLQSLNSNIERQTQQIADINAQLQAAMRQAQDLAMRAFQTSSNVSSGSK</sequence>
<dbReference type="STRING" id="56110.Oscil6304_3330"/>